<dbReference type="OrthoDB" id="5144514at2759"/>
<protein>
    <recommendedName>
        <fullName evidence="3">Osmotin, thaumatin-like protein</fullName>
    </recommendedName>
</protein>
<dbReference type="InterPro" id="IPR037176">
    <property type="entry name" value="Osmotin/thaumatin-like_sf"/>
</dbReference>
<dbReference type="SUPFAM" id="SSF49870">
    <property type="entry name" value="Osmotin, thaumatin-like protein"/>
    <property type="match status" value="1"/>
</dbReference>
<evidence type="ECO:0000313" key="1">
    <source>
        <dbReference type="EMBL" id="KAF2706047.1"/>
    </source>
</evidence>
<organism evidence="1 2">
    <name type="scientific">Pleomassaria siparia CBS 279.74</name>
    <dbReference type="NCBI Taxonomy" id="1314801"/>
    <lineage>
        <taxon>Eukaryota</taxon>
        <taxon>Fungi</taxon>
        <taxon>Dikarya</taxon>
        <taxon>Ascomycota</taxon>
        <taxon>Pezizomycotina</taxon>
        <taxon>Dothideomycetes</taxon>
        <taxon>Pleosporomycetidae</taxon>
        <taxon>Pleosporales</taxon>
        <taxon>Pleomassariaceae</taxon>
        <taxon>Pleomassaria</taxon>
    </lineage>
</organism>
<evidence type="ECO:0008006" key="3">
    <source>
        <dbReference type="Google" id="ProtNLM"/>
    </source>
</evidence>
<dbReference type="AlphaFoldDB" id="A0A6G1K0X3"/>
<feature type="non-terminal residue" evidence="1">
    <location>
        <position position="160"/>
    </location>
</feature>
<sequence>FHKLNLVPGNAIFINSCNYTVKLAPTYSDPHRSPPPIIVAAKTQRTMPLITLPSGGVSLKVSNPPNTTVTQFEYTAMPNDVLWYNISFLDCLLTSAGKTDPTQCPGWEAGIQAVCGVTSFKCDPEEYCTTSAYFVAEYGNKPGAPVHVCKQSEGLAFEIC</sequence>
<dbReference type="Proteomes" id="UP000799428">
    <property type="component" value="Unassembled WGS sequence"/>
</dbReference>
<reference evidence="1" key="1">
    <citation type="journal article" date="2020" name="Stud. Mycol.">
        <title>101 Dothideomycetes genomes: a test case for predicting lifestyles and emergence of pathogens.</title>
        <authorList>
            <person name="Haridas S."/>
            <person name="Albert R."/>
            <person name="Binder M."/>
            <person name="Bloem J."/>
            <person name="Labutti K."/>
            <person name="Salamov A."/>
            <person name="Andreopoulos B."/>
            <person name="Baker S."/>
            <person name="Barry K."/>
            <person name="Bills G."/>
            <person name="Bluhm B."/>
            <person name="Cannon C."/>
            <person name="Castanera R."/>
            <person name="Culley D."/>
            <person name="Daum C."/>
            <person name="Ezra D."/>
            <person name="Gonzalez J."/>
            <person name="Henrissat B."/>
            <person name="Kuo A."/>
            <person name="Liang C."/>
            <person name="Lipzen A."/>
            <person name="Lutzoni F."/>
            <person name="Magnuson J."/>
            <person name="Mondo S."/>
            <person name="Nolan M."/>
            <person name="Ohm R."/>
            <person name="Pangilinan J."/>
            <person name="Park H.-J."/>
            <person name="Ramirez L."/>
            <person name="Alfaro M."/>
            <person name="Sun H."/>
            <person name="Tritt A."/>
            <person name="Yoshinaga Y."/>
            <person name="Zwiers L.-H."/>
            <person name="Turgeon B."/>
            <person name="Goodwin S."/>
            <person name="Spatafora J."/>
            <person name="Crous P."/>
            <person name="Grigoriev I."/>
        </authorList>
    </citation>
    <scope>NUCLEOTIDE SEQUENCE</scope>
    <source>
        <strain evidence="1">CBS 279.74</strain>
    </source>
</reference>
<name>A0A6G1K0X3_9PLEO</name>
<proteinExistence type="predicted"/>
<accession>A0A6G1K0X3</accession>
<feature type="non-terminal residue" evidence="1">
    <location>
        <position position="1"/>
    </location>
</feature>
<keyword evidence="2" id="KW-1185">Reference proteome</keyword>
<evidence type="ECO:0000313" key="2">
    <source>
        <dbReference type="Proteomes" id="UP000799428"/>
    </source>
</evidence>
<dbReference type="EMBL" id="MU005777">
    <property type="protein sequence ID" value="KAF2706047.1"/>
    <property type="molecule type" value="Genomic_DNA"/>
</dbReference>
<dbReference type="InterPro" id="IPR006771">
    <property type="entry name" value="CetA-like"/>
</dbReference>
<dbReference type="Pfam" id="PF04681">
    <property type="entry name" value="Bys1"/>
    <property type="match status" value="1"/>
</dbReference>
<gene>
    <name evidence="1" type="ORF">K504DRAFT_343068</name>
</gene>